<proteinExistence type="predicted"/>
<keyword evidence="2" id="KW-1185">Reference proteome</keyword>
<accession>A0A1I6DXA9</accession>
<dbReference type="STRING" id="871652.SAMN04515673_1066"/>
<dbReference type="EMBL" id="FOYI01000006">
    <property type="protein sequence ID" value="SFR10139.1"/>
    <property type="molecule type" value="Genomic_DNA"/>
</dbReference>
<protein>
    <submittedName>
        <fullName evidence="1">Uncharacterized protein</fullName>
    </submittedName>
</protein>
<evidence type="ECO:0000313" key="2">
    <source>
        <dbReference type="Proteomes" id="UP000199302"/>
    </source>
</evidence>
<gene>
    <name evidence="1" type="ORF">SAMN04515673_1066</name>
</gene>
<organism evidence="1 2">
    <name type="scientific">Poseidonocella sedimentorum</name>
    <dbReference type="NCBI Taxonomy" id="871652"/>
    <lineage>
        <taxon>Bacteria</taxon>
        <taxon>Pseudomonadati</taxon>
        <taxon>Pseudomonadota</taxon>
        <taxon>Alphaproteobacteria</taxon>
        <taxon>Rhodobacterales</taxon>
        <taxon>Roseobacteraceae</taxon>
        <taxon>Poseidonocella</taxon>
    </lineage>
</organism>
<sequence length="210" mass="24130">MSRLSDLRVARSEGRFLPFPYVTRGSAALSWRSVRFHDLGRLSSQVQRMSGNRPVRRDLRRQHPAIHRNSCLANGCILRSPRPVRSLRTKRIGRRVYPQASLLPPWVQTARSSNLRIFLAHRFVRPVRLVAAASTAAWLATKARSGRYRNCAMADRPQGAWQLFSRDVLIITLREHVRHRRAGPGNVTPMAPEVVIRRKFRVNFFAFSVC</sequence>
<evidence type="ECO:0000313" key="1">
    <source>
        <dbReference type="EMBL" id="SFR10139.1"/>
    </source>
</evidence>
<name>A0A1I6DXA9_9RHOB</name>
<reference evidence="1 2" key="1">
    <citation type="submission" date="2016-10" db="EMBL/GenBank/DDBJ databases">
        <authorList>
            <person name="de Groot N.N."/>
        </authorList>
    </citation>
    <scope>NUCLEOTIDE SEQUENCE [LARGE SCALE GENOMIC DNA]</scope>
    <source>
        <strain evidence="2">KMM 9023,NRIC 0796,JCM 17311,KCTC 23692</strain>
    </source>
</reference>
<dbReference type="Proteomes" id="UP000199302">
    <property type="component" value="Unassembled WGS sequence"/>
</dbReference>
<dbReference type="AlphaFoldDB" id="A0A1I6DXA9"/>